<evidence type="ECO:0000256" key="3">
    <source>
        <dbReference type="ARBA" id="ARBA00022679"/>
    </source>
</evidence>
<protein>
    <submittedName>
        <fullName evidence="7">O-acetylhomoserine aminocarboxypropyltransferase</fullName>
    </submittedName>
</protein>
<dbReference type="InterPro" id="IPR000277">
    <property type="entry name" value="Cys/Met-Metab_PyrdxlP-dep_enz"/>
</dbReference>
<dbReference type="InterPro" id="IPR054542">
    <property type="entry name" value="Cys_met_metab_PP"/>
</dbReference>
<dbReference type="STRING" id="1424294.Gferi_16430"/>
<dbReference type="EMBL" id="CP017269">
    <property type="protein sequence ID" value="AOT71011.1"/>
    <property type="molecule type" value="Genomic_DNA"/>
</dbReference>
<dbReference type="GO" id="GO:0030170">
    <property type="term" value="F:pyridoxal phosphate binding"/>
    <property type="evidence" value="ECO:0007669"/>
    <property type="project" value="InterPro"/>
</dbReference>
<keyword evidence="4 5" id="KW-0663">Pyridoxal phosphate</keyword>
<organism evidence="7 8">
    <name type="scientific">Geosporobacter ferrireducens</name>
    <dbReference type="NCBI Taxonomy" id="1424294"/>
    <lineage>
        <taxon>Bacteria</taxon>
        <taxon>Bacillati</taxon>
        <taxon>Bacillota</taxon>
        <taxon>Clostridia</taxon>
        <taxon>Peptostreptococcales</taxon>
        <taxon>Thermotaleaceae</taxon>
        <taxon>Geosporobacter</taxon>
    </lineage>
</organism>
<reference evidence="7 8" key="1">
    <citation type="submission" date="2016-09" db="EMBL/GenBank/DDBJ databases">
        <title>Genomic analysis reveals versatility of anaerobic energy metabolism of Geosporobacter ferrireducens IRF9 of phylum Firmicutes.</title>
        <authorList>
            <person name="Kim S.-J."/>
        </authorList>
    </citation>
    <scope>NUCLEOTIDE SEQUENCE [LARGE SCALE GENOMIC DNA]</scope>
    <source>
        <strain evidence="7 8">IRF9</strain>
    </source>
</reference>
<evidence type="ECO:0000313" key="7">
    <source>
        <dbReference type="EMBL" id="AOT71011.1"/>
    </source>
</evidence>
<dbReference type="CDD" id="cd00614">
    <property type="entry name" value="CGS_like"/>
    <property type="match status" value="1"/>
</dbReference>
<evidence type="ECO:0000256" key="5">
    <source>
        <dbReference type="PIRSR" id="PIRSR001434-2"/>
    </source>
</evidence>
<dbReference type="InterPro" id="IPR015422">
    <property type="entry name" value="PyrdxlP-dep_Trfase_small"/>
</dbReference>
<evidence type="ECO:0000313" key="8">
    <source>
        <dbReference type="Proteomes" id="UP000095743"/>
    </source>
</evidence>
<dbReference type="Gene3D" id="3.90.1150.10">
    <property type="entry name" value="Aspartate Aminotransferase, domain 1"/>
    <property type="match status" value="1"/>
</dbReference>
<dbReference type="InterPro" id="IPR006235">
    <property type="entry name" value="OAc-hSer/O-AcSer_sulfhydrylase"/>
</dbReference>
<dbReference type="Gene3D" id="3.40.640.10">
    <property type="entry name" value="Type I PLP-dependent aspartate aminotransferase-like (Major domain)"/>
    <property type="match status" value="1"/>
</dbReference>
<dbReference type="NCBIfam" id="TIGR01326">
    <property type="entry name" value="OAH_OAS_sulfhy"/>
    <property type="match status" value="1"/>
</dbReference>
<proteinExistence type="inferred from homology"/>
<dbReference type="OrthoDB" id="9780685at2"/>
<dbReference type="GO" id="GO:0006535">
    <property type="term" value="P:cysteine biosynthetic process from serine"/>
    <property type="evidence" value="ECO:0007669"/>
    <property type="project" value="TreeGrafter"/>
</dbReference>
<dbReference type="NCBIfam" id="NF006096">
    <property type="entry name" value="PRK08248.1"/>
    <property type="match status" value="1"/>
</dbReference>
<dbReference type="InterPro" id="IPR015421">
    <property type="entry name" value="PyrdxlP-dep_Trfase_major"/>
</dbReference>
<comment type="cofactor">
    <cofactor evidence="1 6">
        <name>pyridoxal 5'-phosphate</name>
        <dbReference type="ChEBI" id="CHEBI:597326"/>
    </cofactor>
</comment>
<feature type="modified residue" description="N6-(pyridoxal phosphate)lysine" evidence="5">
    <location>
        <position position="209"/>
    </location>
</feature>
<dbReference type="PANTHER" id="PTHR43797">
    <property type="entry name" value="HOMOCYSTEINE/CYSTEINE SYNTHASE"/>
    <property type="match status" value="1"/>
</dbReference>
<evidence type="ECO:0000256" key="6">
    <source>
        <dbReference type="RuleBase" id="RU362118"/>
    </source>
</evidence>
<evidence type="ECO:0000256" key="2">
    <source>
        <dbReference type="ARBA" id="ARBA00009077"/>
    </source>
</evidence>
<dbReference type="KEGG" id="gfe:Gferi_16430"/>
<gene>
    <name evidence="7" type="ORF">Gferi_16430</name>
</gene>
<dbReference type="PROSITE" id="PS00868">
    <property type="entry name" value="CYS_MET_METAB_PP"/>
    <property type="match status" value="1"/>
</dbReference>
<dbReference type="GO" id="GO:0003961">
    <property type="term" value="F:O-acetylhomoserine aminocarboxypropyltransferase activity"/>
    <property type="evidence" value="ECO:0007669"/>
    <property type="project" value="TreeGrafter"/>
</dbReference>
<keyword evidence="8" id="KW-1185">Reference proteome</keyword>
<dbReference type="AlphaFoldDB" id="A0A1D8GJC1"/>
<dbReference type="GO" id="GO:0019346">
    <property type="term" value="P:transsulfuration"/>
    <property type="evidence" value="ECO:0007669"/>
    <property type="project" value="InterPro"/>
</dbReference>
<dbReference type="Pfam" id="PF01053">
    <property type="entry name" value="Cys_Met_Meta_PP"/>
    <property type="match status" value="1"/>
</dbReference>
<dbReference type="InterPro" id="IPR015424">
    <property type="entry name" value="PyrdxlP-dep_Trfase"/>
</dbReference>
<dbReference type="GO" id="GO:0004124">
    <property type="term" value="F:cysteine synthase activity"/>
    <property type="evidence" value="ECO:0007669"/>
    <property type="project" value="TreeGrafter"/>
</dbReference>
<evidence type="ECO:0000256" key="1">
    <source>
        <dbReference type="ARBA" id="ARBA00001933"/>
    </source>
</evidence>
<comment type="similarity">
    <text evidence="2 6">Belongs to the trans-sulfuration enzymes family.</text>
</comment>
<keyword evidence="3 7" id="KW-0808">Transferase</keyword>
<dbReference type="RefSeq" id="WP_069978384.1">
    <property type="nucleotide sequence ID" value="NZ_CP017269.1"/>
</dbReference>
<dbReference type="PIRSF" id="PIRSF001434">
    <property type="entry name" value="CGS"/>
    <property type="match status" value="1"/>
</dbReference>
<sequence length="429" mass="46403">MSERKLKFDTLQVHGGQKPDPTTGSRAVPIYQTTSYVFNDTDHAANLFALKEFGNIYTRIMNPTNDVFEQRIAALEGGVGALATASGSAAITYAILNIAGAGDEIVSASTLYGGTYNLFASTFPRLGIHTVFVNPDDPENFRSAITAKTKAFYIESIGNPGINLIDIEAVAAIAHEAGIPLIVDNTFGTPYLFRPIEFGADIVVHSATKFIGGHGTSIGGVIVDSGRFDWVKSGRFPWLTEPDPSYNGIKYAEAFGPAAYIIKARVQLLRDTGACISPFNSFLLLQGLETLSLRLERHISNTKKITEFLQNHPAVSWVNYPSLPGNKYYPLAQKYFPKGSGSIFTFGIQGGTEAGKKFIESLEIFSLLANVADAKSLVIHPASTTHAQLTEAEQRAAGVTPDMIRLSIGLEDADDLIYDLNQALQKAVK</sequence>
<dbReference type="GO" id="GO:0071269">
    <property type="term" value="P:L-homocysteine biosynthetic process"/>
    <property type="evidence" value="ECO:0007669"/>
    <property type="project" value="TreeGrafter"/>
</dbReference>
<name>A0A1D8GJC1_9FIRM</name>
<dbReference type="SUPFAM" id="SSF53383">
    <property type="entry name" value="PLP-dependent transferases"/>
    <property type="match status" value="1"/>
</dbReference>
<dbReference type="FunFam" id="3.40.640.10:FF:000035">
    <property type="entry name" value="O-succinylhomoserine sulfhydrylase"/>
    <property type="match status" value="1"/>
</dbReference>
<dbReference type="GO" id="GO:0005737">
    <property type="term" value="C:cytoplasm"/>
    <property type="evidence" value="ECO:0007669"/>
    <property type="project" value="TreeGrafter"/>
</dbReference>
<dbReference type="PANTHER" id="PTHR43797:SF2">
    <property type="entry name" value="HOMOCYSTEINE_CYSTEINE SYNTHASE"/>
    <property type="match status" value="1"/>
</dbReference>
<evidence type="ECO:0000256" key="4">
    <source>
        <dbReference type="ARBA" id="ARBA00022898"/>
    </source>
</evidence>
<dbReference type="Proteomes" id="UP000095743">
    <property type="component" value="Chromosome"/>
</dbReference>
<accession>A0A1D8GJC1</accession>